<keyword evidence="2" id="KW-1185">Reference proteome</keyword>
<dbReference type="Proteomes" id="UP000184447">
    <property type="component" value="Unassembled WGS sequence"/>
</dbReference>
<organism evidence="1 2">
    <name type="scientific">Clostridium grantii DSM 8605</name>
    <dbReference type="NCBI Taxonomy" id="1121316"/>
    <lineage>
        <taxon>Bacteria</taxon>
        <taxon>Bacillati</taxon>
        <taxon>Bacillota</taxon>
        <taxon>Clostridia</taxon>
        <taxon>Eubacteriales</taxon>
        <taxon>Clostridiaceae</taxon>
        <taxon>Clostridium</taxon>
    </lineage>
</organism>
<accession>A0A1M5XXE0</accession>
<gene>
    <name evidence="1" type="ORF">SAMN02745207_04003</name>
</gene>
<reference evidence="1 2" key="1">
    <citation type="submission" date="2016-11" db="EMBL/GenBank/DDBJ databases">
        <authorList>
            <person name="Jaros S."/>
            <person name="Januszkiewicz K."/>
            <person name="Wedrychowicz H."/>
        </authorList>
    </citation>
    <scope>NUCLEOTIDE SEQUENCE [LARGE SCALE GENOMIC DNA]</scope>
    <source>
        <strain evidence="1 2">DSM 8605</strain>
    </source>
</reference>
<dbReference type="AlphaFoldDB" id="A0A1M5XXE0"/>
<evidence type="ECO:0000313" key="2">
    <source>
        <dbReference type="Proteomes" id="UP000184447"/>
    </source>
</evidence>
<dbReference type="OrthoDB" id="9769734at2"/>
<dbReference type="EMBL" id="FQXM01000040">
    <property type="protein sequence ID" value="SHI04406.1"/>
    <property type="molecule type" value="Genomic_DNA"/>
</dbReference>
<dbReference type="STRING" id="1121316.SAMN02745207_04003"/>
<protein>
    <submittedName>
        <fullName evidence="1">PglZ domain-containing protein</fullName>
    </submittedName>
</protein>
<dbReference type="RefSeq" id="WP_073340810.1">
    <property type="nucleotide sequence ID" value="NZ_FQXM01000040.1"/>
</dbReference>
<evidence type="ECO:0000313" key="1">
    <source>
        <dbReference type="EMBL" id="SHI04406.1"/>
    </source>
</evidence>
<sequence>MVTIVKDYSKEYISNVENIIVKDLTSYLLARKKFFSNRWDDRRLEIVIRKSSIFNFFLDIEENSNVSVIIIKEIKDNTEIILTNYFGSTSNIFEILNISRDINKSQLERMKKEMVDSYFNEFPEVIQEEFLKKDSDNLLENMVYCYVFSKYKEHNYNSLVGNIYDEVYKLFRHDQKLKNYFESYKQDLLTYICKCNEILKENYKKIDTFMEFKSTKFLNEISGELKFESEFFLNKILEKFNYIRNFQEVKLTLQSFKEKFGYKIDDIDLLISDLEKIFAVKLDEFKKLDDWKEFFKNEYLKYNTPFLESNLESKIKIIEKKYKVNLQDLKNSINNIWSNSKNKFEIFYLNNYNNLHSSVSKEGLDYALSENIKYISSGKKTLLLFIDCLRYDIWREIKRELEIRGYVCQKEEVLLSAIPTVTSYCKKILYNGKKYNQIYNGDNLKGIHNLFFERKFKKIDNSGELLEYIEDYDVFLYEILDIDYFFHNIKELDLNYISNSISVKLDKLFSNFKAEDLDLIVMTDHGAIKLYDSGLKSIDFKDYLTENNLQFENHGRYIKIYGNYFNEVAYRNLKEKFYNSTVYHCIDRENMNKYYLPIVELNKENYFYLIYKNNFYPKCTGEYNHGGISLEEVMVPFGVFTTERKEYKEIEIEVKNNIIEADKVSEIILLIKNTNEINKFNAKLINIGAKANIPYFDENKLIQIPIKISYTEEKIMDILEIEFYFLNEKIEIKMSIEIFVKENKVKKFNQKIKNSRSLL</sequence>
<name>A0A1M5XXE0_9CLOT</name>
<proteinExistence type="predicted"/>